<dbReference type="GeneTree" id="ENSGT01100000263723"/>
<dbReference type="InParanoid" id="A0A3Q3GDR3"/>
<name>A0A3Q3GDR3_9LABR</name>
<proteinExistence type="predicted"/>
<evidence type="ECO:0000313" key="2">
    <source>
        <dbReference type="Proteomes" id="UP000261660"/>
    </source>
</evidence>
<dbReference type="Ensembl" id="ENSLBET00000032736.1">
    <property type="protein sequence ID" value="ENSLBEP00000031311.1"/>
    <property type="gene ID" value="ENSLBEG00000023645.1"/>
</dbReference>
<evidence type="ECO:0000313" key="1">
    <source>
        <dbReference type="Ensembl" id="ENSLBEP00000031311.1"/>
    </source>
</evidence>
<reference evidence="1" key="1">
    <citation type="submission" date="2025-08" db="UniProtKB">
        <authorList>
            <consortium name="Ensembl"/>
        </authorList>
    </citation>
    <scope>IDENTIFICATION</scope>
</reference>
<dbReference type="AlphaFoldDB" id="A0A3Q3GDR3"/>
<sequence length="61" mass="6890">MGRLGQWMRKMKLASRLTVAHIRQNRMIPRQRRFNFLTMYPPQEGVGPPGGLCSGATPPPV</sequence>
<dbReference type="Proteomes" id="UP000261660">
    <property type="component" value="Unplaced"/>
</dbReference>
<organism evidence="1 2">
    <name type="scientific">Labrus bergylta</name>
    <name type="common">ballan wrasse</name>
    <dbReference type="NCBI Taxonomy" id="56723"/>
    <lineage>
        <taxon>Eukaryota</taxon>
        <taxon>Metazoa</taxon>
        <taxon>Chordata</taxon>
        <taxon>Craniata</taxon>
        <taxon>Vertebrata</taxon>
        <taxon>Euteleostomi</taxon>
        <taxon>Actinopterygii</taxon>
        <taxon>Neopterygii</taxon>
        <taxon>Teleostei</taxon>
        <taxon>Neoteleostei</taxon>
        <taxon>Acanthomorphata</taxon>
        <taxon>Eupercaria</taxon>
        <taxon>Labriformes</taxon>
        <taxon>Labridae</taxon>
        <taxon>Labrus</taxon>
    </lineage>
</organism>
<reference evidence="1" key="2">
    <citation type="submission" date="2025-09" db="UniProtKB">
        <authorList>
            <consortium name="Ensembl"/>
        </authorList>
    </citation>
    <scope>IDENTIFICATION</scope>
</reference>
<accession>A0A3Q3GDR3</accession>
<keyword evidence="2" id="KW-1185">Reference proteome</keyword>
<protein>
    <submittedName>
        <fullName evidence="1">Uncharacterized protein</fullName>
    </submittedName>
</protein>